<gene>
    <name evidence="1" type="ORF">GPY61_23610</name>
</gene>
<name>A0A7X3G4R6_9BURK</name>
<proteinExistence type="predicted"/>
<evidence type="ECO:0000313" key="1">
    <source>
        <dbReference type="EMBL" id="MVW62909.1"/>
    </source>
</evidence>
<dbReference type="EMBL" id="WSES01000007">
    <property type="protein sequence ID" value="MVW62909.1"/>
    <property type="molecule type" value="Genomic_DNA"/>
</dbReference>
<comment type="caution">
    <text evidence="1">The sequence shown here is derived from an EMBL/GenBank/DDBJ whole genome shotgun (WGS) entry which is preliminary data.</text>
</comment>
<accession>A0A7X3G4R6</accession>
<dbReference type="Proteomes" id="UP000443353">
    <property type="component" value="Unassembled WGS sequence"/>
</dbReference>
<dbReference type="AlphaFoldDB" id="A0A7X3G4R6"/>
<dbReference type="RefSeq" id="WP_156404021.1">
    <property type="nucleotide sequence ID" value="NZ_WSES01000007.1"/>
</dbReference>
<evidence type="ECO:0000313" key="2">
    <source>
        <dbReference type="Proteomes" id="UP000443353"/>
    </source>
</evidence>
<organism evidence="1 2">
    <name type="scientific">Massilia cellulosiltytica</name>
    <dbReference type="NCBI Taxonomy" id="2683234"/>
    <lineage>
        <taxon>Bacteria</taxon>
        <taxon>Pseudomonadati</taxon>
        <taxon>Pseudomonadota</taxon>
        <taxon>Betaproteobacteria</taxon>
        <taxon>Burkholderiales</taxon>
        <taxon>Oxalobacteraceae</taxon>
        <taxon>Telluria group</taxon>
        <taxon>Massilia</taxon>
    </lineage>
</organism>
<protein>
    <submittedName>
        <fullName evidence="1">Uncharacterized protein</fullName>
    </submittedName>
</protein>
<keyword evidence="2" id="KW-1185">Reference proteome</keyword>
<dbReference type="InterPro" id="IPR045617">
    <property type="entry name" value="DUF6445"/>
</dbReference>
<reference evidence="1 2" key="1">
    <citation type="submission" date="2019-12" db="EMBL/GenBank/DDBJ databases">
        <authorList>
            <person name="Li C."/>
            <person name="Zhao J."/>
        </authorList>
    </citation>
    <scope>NUCLEOTIDE SEQUENCE [LARGE SCALE GENOMIC DNA]</scope>
    <source>
        <strain evidence="1 2">NEAU-DD11</strain>
    </source>
</reference>
<dbReference type="Pfam" id="PF20043">
    <property type="entry name" value="DUF6445"/>
    <property type="match status" value="1"/>
</dbReference>
<sequence length="235" mass="26332">MFNPNPSMSKVALSDGRSYVVVDNILRDPMQFIAHAVARRADFSPEDSHYYPGPELRLPPAAHQAFEAFFSQYIRGQLGARRTRSALCRMSMVTRKPENLEPFQRIPHVDGGPFQPGEGNFAMVLYLFKDERLGGTSFFRPRVDTATLSAMMARGQHMDRDAFSALIDSAPAYPTKTNAYFEKMATVPAAFNRALFYDGTIYHSGDIRHPELLSADPEQGRLTVNAFFGVRLNAC</sequence>